<evidence type="ECO:0000259" key="9">
    <source>
        <dbReference type="PROSITE" id="PS51194"/>
    </source>
</evidence>
<keyword evidence="5" id="KW-0067">ATP-binding</keyword>
<dbReference type="GO" id="GO:0003725">
    <property type="term" value="F:double-stranded RNA binding"/>
    <property type="evidence" value="ECO:0007669"/>
    <property type="project" value="TreeGrafter"/>
</dbReference>
<evidence type="ECO:0000259" key="8">
    <source>
        <dbReference type="PROSITE" id="PS51192"/>
    </source>
</evidence>
<proteinExistence type="predicted"/>
<dbReference type="GO" id="GO:0005730">
    <property type="term" value="C:nucleolus"/>
    <property type="evidence" value="ECO:0007669"/>
    <property type="project" value="TreeGrafter"/>
</dbReference>
<dbReference type="Pfam" id="PF00271">
    <property type="entry name" value="Helicase_C"/>
    <property type="match status" value="1"/>
</dbReference>
<dbReference type="PANTHER" id="PTHR18934">
    <property type="entry name" value="ATP-DEPENDENT RNA HELICASE"/>
    <property type="match status" value="1"/>
</dbReference>
<dbReference type="RefSeq" id="XP_007412011.1">
    <property type="nucleotide sequence ID" value="XM_007411949.1"/>
</dbReference>
<dbReference type="InterPro" id="IPR011545">
    <property type="entry name" value="DEAD/DEAH_box_helicase_dom"/>
</dbReference>
<evidence type="ECO:0000256" key="5">
    <source>
        <dbReference type="ARBA" id="ARBA00022840"/>
    </source>
</evidence>
<feature type="domain" description="Helicase C-terminal" evidence="9">
    <location>
        <begin position="289"/>
        <end position="464"/>
    </location>
</feature>
<dbReference type="SMART" id="SM00487">
    <property type="entry name" value="DEXDc"/>
    <property type="match status" value="1"/>
</dbReference>
<dbReference type="InterPro" id="IPR014001">
    <property type="entry name" value="Helicase_ATP-bd"/>
</dbReference>
<evidence type="ECO:0000313" key="10">
    <source>
        <dbReference type="EMBL" id="EGG04572.1"/>
    </source>
</evidence>
<dbReference type="InterPro" id="IPR048333">
    <property type="entry name" value="HA2_WH"/>
</dbReference>
<dbReference type="GO" id="GO:0045943">
    <property type="term" value="P:positive regulation of transcription by RNA polymerase I"/>
    <property type="evidence" value="ECO:0007669"/>
    <property type="project" value="TreeGrafter"/>
</dbReference>
<dbReference type="Gene3D" id="3.40.50.300">
    <property type="entry name" value="P-loop containing nucleotide triphosphate hydrolases"/>
    <property type="match status" value="2"/>
</dbReference>
<dbReference type="VEuPathDB" id="FungiDB:MELLADRAFT_88608"/>
<dbReference type="Pfam" id="PF00270">
    <property type="entry name" value="DEAD"/>
    <property type="match status" value="1"/>
</dbReference>
<dbReference type="SMART" id="SM00847">
    <property type="entry name" value="HA2"/>
    <property type="match status" value="1"/>
</dbReference>
<dbReference type="Pfam" id="PF04408">
    <property type="entry name" value="WHD_HA2"/>
    <property type="match status" value="1"/>
</dbReference>
<dbReference type="SMART" id="SM00490">
    <property type="entry name" value="HELICc"/>
    <property type="match status" value="1"/>
</dbReference>
<dbReference type="FunFam" id="3.40.50.300:FF:000145">
    <property type="entry name" value="probable ATP-dependent RNA helicase DHX40"/>
    <property type="match status" value="1"/>
</dbReference>
<dbReference type="OrthoDB" id="10253254at2759"/>
<dbReference type="PANTHER" id="PTHR18934:SF118">
    <property type="entry name" value="ATP-DEPENDENT RNA HELICASE DHX33"/>
    <property type="match status" value="1"/>
</dbReference>
<evidence type="ECO:0000313" key="11">
    <source>
        <dbReference type="Proteomes" id="UP000001072"/>
    </source>
</evidence>
<evidence type="ECO:0000256" key="4">
    <source>
        <dbReference type="ARBA" id="ARBA00022806"/>
    </source>
</evidence>
<dbReference type="AlphaFoldDB" id="F4RSC3"/>
<dbReference type="Pfam" id="PF21010">
    <property type="entry name" value="HA2_C"/>
    <property type="match status" value="1"/>
</dbReference>
<evidence type="ECO:0000256" key="2">
    <source>
        <dbReference type="ARBA" id="ARBA00022741"/>
    </source>
</evidence>
<dbReference type="SUPFAM" id="SSF52540">
    <property type="entry name" value="P-loop containing nucleoside triphosphate hydrolases"/>
    <property type="match status" value="1"/>
</dbReference>
<comment type="catalytic activity">
    <reaction evidence="6">
        <text>ATP + H2O = ADP + phosphate + H(+)</text>
        <dbReference type="Rhea" id="RHEA:13065"/>
        <dbReference type="ChEBI" id="CHEBI:15377"/>
        <dbReference type="ChEBI" id="CHEBI:15378"/>
        <dbReference type="ChEBI" id="CHEBI:30616"/>
        <dbReference type="ChEBI" id="CHEBI:43474"/>
        <dbReference type="ChEBI" id="CHEBI:456216"/>
        <dbReference type="EC" id="3.6.4.13"/>
    </reaction>
</comment>
<feature type="domain" description="Helicase ATP-binding" evidence="8">
    <location>
        <begin position="82"/>
        <end position="274"/>
    </location>
</feature>
<evidence type="ECO:0000256" key="1">
    <source>
        <dbReference type="ARBA" id="ARBA00012552"/>
    </source>
</evidence>
<sequence>MGLRVPELQMATSQTKPPKVIRFSGSNSDDDSDSLNNSTGPRKKKPRHLKNDSNKQIRQAKADALALVQQALPVYAGKEAILKEIHENDTIVVLGETGCGKTTQIPQYILGHGYRELTNMKRKIRVVVTQPRRVAAISLATRVSEEMGCELGSQVGYTVRFDDCSNSATALKYVTDGTLLQELLSDELLSTYDVVILDEVHERSLRTDMLMGFMKSIQSTRKEMAERKLNFPTKGNGAGAGCPARPLKIIVMSATLDAQRAKVIYIQGRQHPVTIYFSKEPQTDYIEAAVKTSLQIHKNQPPGDVLVFLAGQEDIESMQSQLMLYAKDLLPSMTQIMICPLYAKLPTAQQQQVFVKTPPHTRKFILATNVAETSITIPGVSYVIDAGIAKIKRHHSLAGVEELRAEPISQSSADQRSGRAGRESPGKCWRLYPEEQFETFAKITEPEIKRCSLSFAVLHLLASGVSDVFKFDFMDPPDTGDLKFALLHLVFLGAVNSTGKLSALGRQMAKLPLDPPQARCLLASFENECAQDMIDLLALLEHHDTLLINTSATREQAQEVRRRFLHRDGDHIFLLNILRSFESLLSDSGTEQNRGEIKAWCRTHHINYKSMTNVLKSRQQLRERCKRADLDWSKSTSDYNRSNNGEGNSEPLLTSLLTGLSTNIAVRQQDRTYLNPVTKIKIKIHPSSSLHGKAVEAFIYHELLYQAQLDQG</sequence>
<gene>
    <name evidence="10" type="ORF">MELLADRAFT_88608</name>
</gene>
<accession>F4RSC3</accession>
<dbReference type="PROSITE" id="PS51192">
    <property type="entry name" value="HELICASE_ATP_BIND_1"/>
    <property type="match status" value="1"/>
</dbReference>
<evidence type="ECO:0000256" key="3">
    <source>
        <dbReference type="ARBA" id="ARBA00022801"/>
    </source>
</evidence>
<dbReference type="Proteomes" id="UP000001072">
    <property type="component" value="Unassembled WGS sequence"/>
</dbReference>
<dbReference type="eggNOG" id="KOG0922">
    <property type="taxonomic scope" value="Eukaryota"/>
</dbReference>
<dbReference type="InParanoid" id="F4RSC3"/>
<dbReference type="EMBL" id="GL883117">
    <property type="protein sequence ID" value="EGG04572.1"/>
    <property type="molecule type" value="Genomic_DNA"/>
</dbReference>
<protein>
    <recommendedName>
        <fullName evidence="1">RNA helicase</fullName>
        <ecNumber evidence="1">3.6.4.13</ecNumber>
    </recommendedName>
</protein>
<evidence type="ECO:0000256" key="6">
    <source>
        <dbReference type="ARBA" id="ARBA00047984"/>
    </source>
</evidence>
<dbReference type="InterPro" id="IPR007502">
    <property type="entry name" value="Helicase-assoc_dom"/>
</dbReference>
<dbReference type="HOGENOM" id="CLU_001832_5_11_1"/>
<dbReference type="GO" id="GO:0016787">
    <property type="term" value="F:hydrolase activity"/>
    <property type="evidence" value="ECO:0007669"/>
    <property type="project" value="UniProtKB-KW"/>
</dbReference>
<dbReference type="Gene3D" id="1.20.120.1080">
    <property type="match status" value="1"/>
</dbReference>
<keyword evidence="3" id="KW-0378">Hydrolase</keyword>
<dbReference type="PROSITE" id="PS51194">
    <property type="entry name" value="HELICASE_CTER"/>
    <property type="match status" value="1"/>
</dbReference>
<feature type="region of interest" description="Disordered" evidence="7">
    <location>
        <begin position="1"/>
        <end position="54"/>
    </location>
</feature>
<dbReference type="CDD" id="cd18791">
    <property type="entry name" value="SF2_C_RHA"/>
    <property type="match status" value="1"/>
</dbReference>
<evidence type="ECO:0000256" key="7">
    <source>
        <dbReference type="SAM" id="MobiDB-lite"/>
    </source>
</evidence>
<keyword evidence="11" id="KW-1185">Reference proteome</keyword>
<dbReference type="STRING" id="747676.F4RSC3"/>
<keyword evidence="2" id="KW-0547">Nucleotide-binding</keyword>
<organism evidence="11">
    <name type="scientific">Melampsora larici-populina (strain 98AG31 / pathotype 3-4-7)</name>
    <name type="common">Poplar leaf rust fungus</name>
    <dbReference type="NCBI Taxonomy" id="747676"/>
    <lineage>
        <taxon>Eukaryota</taxon>
        <taxon>Fungi</taxon>
        <taxon>Dikarya</taxon>
        <taxon>Basidiomycota</taxon>
        <taxon>Pucciniomycotina</taxon>
        <taxon>Pucciniomycetes</taxon>
        <taxon>Pucciniales</taxon>
        <taxon>Melampsoraceae</taxon>
        <taxon>Melampsora</taxon>
    </lineage>
</organism>
<dbReference type="EC" id="3.6.4.13" evidence="1"/>
<keyword evidence="4" id="KW-0347">Helicase</keyword>
<reference evidence="11" key="1">
    <citation type="journal article" date="2011" name="Proc. Natl. Acad. Sci. U.S.A.">
        <title>Obligate biotrophy features unraveled by the genomic analysis of rust fungi.</title>
        <authorList>
            <person name="Duplessis S."/>
            <person name="Cuomo C.A."/>
            <person name="Lin Y.-C."/>
            <person name="Aerts A."/>
            <person name="Tisserant E."/>
            <person name="Veneault-Fourrey C."/>
            <person name="Joly D.L."/>
            <person name="Hacquard S."/>
            <person name="Amselem J."/>
            <person name="Cantarel B.L."/>
            <person name="Chiu R."/>
            <person name="Coutinho P.M."/>
            <person name="Feau N."/>
            <person name="Field M."/>
            <person name="Frey P."/>
            <person name="Gelhaye E."/>
            <person name="Goldberg J."/>
            <person name="Grabherr M.G."/>
            <person name="Kodira C.D."/>
            <person name="Kohler A."/>
            <person name="Kuees U."/>
            <person name="Lindquist E.A."/>
            <person name="Lucas S.M."/>
            <person name="Mago R."/>
            <person name="Mauceli E."/>
            <person name="Morin E."/>
            <person name="Murat C."/>
            <person name="Pangilinan J.L."/>
            <person name="Park R."/>
            <person name="Pearson M."/>
            <person name="Quesneville H."/>
            <person name="Rouhier N."/>
            <person name="Sakthikumar S."/>
            <person name="Salamov A.A."/>
            <person name="Schmutz J."/>
            <person name="Selles B."/>
            <person name="Shapiro H."/>
            <person name="Tanguay P."/>
            <person name="Tuskan G.A."/>
            <person name="Henrissat B."/>
            <person name="Van de Peer Y."/>
            <person name="Rouze P."/>
            <person name="Ellis J.G."/>
            <person name="Dodds P.N."/>
            <person name="Schein J.E."/>
            <person name="Zhong S."/>
            <person name="Hamelin R.C."/>
            <person name="Grigoriev I.V."/>
            <person name="Szabo L.J."/>
            <person name="Martin F."/>
        </authorList>
    </citation>
    <scope>NUCLEOTIDE SEQUENCE [LARGE SCALE GENOMIC DNA]</scope>
    <source>
        <strain evidence="11">98AG31 / pathotype 3-4-7</strain>
    </source>
</reference>
<dbReference type="GeneID" id="18934932"/>
<dbReference type="InterPro" id="IPR027417">
    <property type="entry name" value="P-loop_NTPase"/>
</dbReference>
<dbReference type="KEGG" id="mlr:MELLADRAFT_88608"/>
<dbReference type="GO" id="GO:0003724">
    <property type="term" value="F:RNA helicase activity"/>
    <property type="evidence" value="ECO:0007669"/>
    <property type="project" value="UniProtKB-EC"/>
</dbReference>
<dbReference type="GO" id="GO:0005524">
    <property type="term" value="F:ATP binding"/>
    <property type="evidence" value="ECO:0007669"/>
    <property type="project" value="UniProtKB-KW"/>
</dbReference>
<dbReference type="InterPro" id="IPR001650">
    <property type="entry name" value="Helicase_C-like"/>
</dbReference>
<name>F4RSC3_MELLP</name>